<comment type="caution">
    <text evidence="2">The sequence shown here is derived from an EMBL/GenBank/DDBJ whole genome shotgun (WGS) entry which is preliminary data.</text>
</comment>
<evidence type="ECO:0000259" key="1">
    <source>
        <dbReference type="Pfam" id="PF12802"/>
    </source>
</evidence>
<accession>A0AA37BQF4</accession>
<dbReference type="InterPro" id="IPR036390">
    <property type="entry name" value="WH_DNA-bd_sf"/>
</dbReference>
<dbReference type="InterPro" id="IPR000835">
    <property type="entry name" value="HTH_MarR-typ"/>
</dbReference>
<protein>
    <submittedName>
        <fullName evidence="2">MarR family transcriptional regulator</fullName>
    </submittedName>
</protein>
<dbReference type="Pfam" id="PF12802">
    <property type="entry name" value="MarR_2"/>
    <property type="match status" value="1"/>
</dbReference>
<evidence type="ECO:0000313" key="3">
    <source>
        <dbReference type="Proteomes" id="UP000632195"/>
    </source>
</evidence>
<dbReference type="InterPro" id="IPR036388">
    <property type="entry name" value="WH-like_DNA-bd_sf"/>
</dbReference>
<sequence length="84" mass="9752">MQAHMVSMMLEQREMPPSAKLVLRVLRELKIATVKRLEEETGLSRRTLMYAIKVLKEAGLIETQICLTDTRKRFYCIRLGSPET</sequence>
<dbReference type="GO" id="GO:0003700">
    <property type="term" value="F:DNA-binding transcription factor activity"/>
    <property type="evidence" value="ECO:0007669"/>
    <property type="project" value="InterPro"/>
</dbReference>
<name>A0AA37BQF4_9ARCH</name>
<keyword evidence="3" id="KW-1185">Reference proteome</keyword>
<dbReference type="AlphaFoldDB" id="A0AA37BQF4"/>
<proteinExistence type="predicted"/>
<reference evidence="2" key="2">
    <citation type="submission" date="2022-09" db="EMBL/GenBank/DDBJ databases">
        <authorList>
            <person name="Sun Q."/>
            <person name="Ohkuma M."/>
        </authorList>
    </citation>
    <scope>NUCLEOTIDE SEQUENCE</scope>
    <source>
        <strain evidence="2">JCM 13583</strain>
    </source>
</reference>
<dbReference type="SUPFAM" id="SSF46785">
    <property type="entry name" value="Winged helix' DNA-binding domain"/>
    <property type="match status" value="1"/>
</dbReference>
<organism evidence="2 3">
    <name type="scientific">Thermogymnomonas acidicola</name>
    <dbReference type="NCBI Taxonomy" id="399579"/>
    <lineage>
        <taxon>Archaea</taxon>
        <taxon>Methanobacteriati</taxon>
        <taxon>Thermoplasmatota</taxon>
        <taxon>Thermoplasmata</taxon>
        <taxon>Thermoplasmatales</taxon>
        <taxon>Thermogymnomonas</taxon>
    </lineage>
</organism>
<gene>
    <name evidence="2" type="ORF">GCM10007108_02020</name>
</gene>
<dbReference type="RefSeq" id="WP_229657405.1">
    <property type="nucleotide sequence ID" value="NZ_BMNY01000001.1"/>
</dbReference>
<dbReference type="Gene3D" id="1.10.10.10">
    <property type="entry name" value="Winged helix-like DNA-binding domain superfamily/Winged helix DNA-binding domain"/>
    <property type="match status" value="1"/>
</dbReference>
<dbReference type="Proteomes" id="UP000632195">
    <property type="component" value="Unassembled WGS sequence"/>
</dbReference>
<evidence type="ECO:0000313" key="2">
    <source>
        <dbReference type="EMBL" id="GGM67554.1"/>
    </source>
</evidence>
<reference evidence="2" key="1">
    <citation type="journal article" date="2014" name="Int. J. Syst. Evol. Microbiol.">
        <title>Complete genome sequence of Corynebacterium casei LMG S-19264T (=DSM 44701T), isolated from a smear-ripened cheese.</title>
        <authorList>
            <consortium name="US DOE Joint Genome Institute (JGI-PGF)"/>
            <person name="Walter F."/>
            <person name="Albersmeier A."/>
            <person name="Kalinowski J."/>
            <person name="Ruckert C."/>
        </authorList>
    </citation>
    <scope>NUCLEOTIDE SEQUENCE</scope>
    <source>
        <strain evidence="2">JCM 13583</strain>
    </source>
</reference>
<dbReference type="EMBL" id="BMNY01000001">
    <property type="protein sequence ID" value="GGM67554.1"/>
    <property type="molecule type" value="Genomic_DNA"/>
</dbReference>
<feature type="domain" description="HTH marR-type" evidence="1">
    <location>
        <begin position="15"/>
        <end position="71"/>
    </location>
</feature>